<feature type="non-terminal residue" evidence="1">
    <location>
        <position position="1"/>
    </location>
</feature>
<organism evidence="1 2">
    <name type="scientific">Vanilla planifolia</name>
    <name type="common">Vanilla</name>
    <dbReference type="NCBI Taxonomy" id="51239"/>
    <lineage>
        <taxon>Eukaryota</taxon>
        <taxon>Viridiplantae</taxon>
        <taxon>Streptophyta</taxon>
        <taxon>Embryophyta</taxon>
        <taxon>Tracheophyta</taxon>
        <taxon>Spermatophyta</taxon>
        <taxon>Magnoliopsida</taxon>
        <taxon>Liliopsida</taxon>
        <taxon>Asparagales</taxon>
        <taxon>Orchidaceae</taxon>
        <taxon>Vanilloideae</taxon>
        <taxon>Vanilleae</taxon>
        <taxon>Vanilla</taxon>
    </lineage>
</organism>
<proteinExistence type="predicted"/>
<dbReference type="AlphaFoldDB" id="A0A835S433"/>
<keyword evidence="2" id="KW-1185">Reference proteome</keyword>
<accession>A0A835S433</accession>
<name>A0A835S433_VANPL</name>
<reference evidence="1 2" key="1">
    <citation type="journal article" date="2020" name="Nat. Food">
        <title>A phased Vanilla planifolia genome enables genetic improvement of flavour and production.</title>
        <authorList>
            <person name="Hasing T."/>
            <person name="Tang H."/>
            <person name="Brym M."/>
            <person name="Khazi F."/>
            <person name="Huang T."/>
            <person name="Chambers A.H."/>
        </authorList>
    </citation>
    <scope>NUCLEOTIDE SEQUENCE [LARGE SCALE GENOMIC DNA]</scope>
    <source>
        <tissue evidence="1">Leaf</tissue>
    </source>
</reference>
<feature type="non-terminal residue" evidence="1">
    <location>
        <position position="105"/>
    </location>
</feature>
<dbReference type="EMBL" id="JADCNL010000001">
    <property type="protein sequence ID" value="KAG0496682.1"/>
    <property type="molecule type" value="Genomic_DNA"/>
</dbReference>
<comment type="caution">
    <text evidence="1">The sequence shown here is derived from an EMBL/GenBank/DDBJ whole genome shotgun (WGS) entry which is preliminary data.</text>
</comment>
<evidence type="ECO:0000313" key="1">
    <source>
        <dbReference type="EMBL" id="KAG0496682.1"/>
    </source>
</evidence>
<evidence type="ECO:0000313" key="2">
    <source>
        <dbReference type="Proteomes" id="UP000636800"/>
    </source>
</evidence>
<sequence>HLDLVAFEKAMGCFSLLYLQHVKRAAVLALSTVAHNKPNLIKGLLLEMLQFFYMIKLLLRCGLLCKVMVNGLLFQLSLPLNFLGSVYRETRQSLIDMKAMFQLLE</sequence>
<dbReference type="OrthoDB" id="1926382at2759"/>
<dbReference type="Proteomes" id="UP000636800">
    <property type="component" value="Chromosome 1"/>
</dbReference>
<protein>
    <submittedName>
        <fullName evidence="1">Uncharacterized protein</fullName>
    </submittedName>
</protein>
<gene>
    <name evidence="1" type="ORF">HPP92_001373</name>
</gene>